<organism evidence="8 9">
    <name type="scientific">Chrysophaeum taylorii</name>
    <dbReference type="NCBI Taxonomy" id="2483200"/>
    <lineage>
        <taxon>Eukaryota</taxon>
        <taxon>Sar</taxon>
        <taxon>Stramenopiles</taxon>
        <taxon>Ochrophyta</taxon>
        <taxon>Pelagophyceae</taxon>
        <taxon>Pelagomonadales</taxon>
        <taxon>Pelagomonadaceae</taxon>
        <taxon>Chrysophaeum</taxon>
    </lineage>
</organism>
<gene>
    <name evidence="8" type="ORF">CTAYLR_003323</name>
</gene>
<dbReference type="Proteomes" id="UP001230188">
    <property type="component" value="Unassembled WGS sequence"/>
</dbReference>
<dbReference type="GO" id="GO:0016423">
    <property type="term" value="F:tRNA (guanine) methyltransferase activity"/>
    <property type="evidence" value="ECO:0007669"/>
    <property type="project" value="InterPro"/>
</dbReference>
<dbReference type="SUPFAM" id="SSF53335">
    <property type="entry name" value="S-adenosyl-L-methionine-dependent methyltransferases"/>
    <property type="match status" value="1"/>
</dbReference>
<dbReference type="AlphaFoldDB" id="A0AAD7XQQ1"/>
<dbReference type="Gene3D" id="3.30.56.70">
    <property type="entry name" value="N2,N2-dimethylguanosine tRNA methyltransferase, C-terminal domain"/>
    <property type="match status" value="1"/>
</dbReference>
<evidence type="ECO:0000256" key="6">
    <source>
        <dbReference type="ARBA" id="ARBA00022884"/>
    </source>
</evidence>
<comment type="similarity">
    <text evidence="7">Belongs to the class I-like SAM-binding methyltransferase superfamily. Trm1 family.</text>
</comment>
<evidence type="ECO:0008006" key="10">
    <source>
        <dbReference type="Google" id="ProtNLM"/>
    </source>
</evidence>
<dbReference type="GO" id="GO:0002940">
    <property type="term" value="P:tRNA N2-guanine methylation"/>
    <property type="evidence" value="ECO:0007669"/>
    <property type="project" value="TreeGrafter"/>
</dbReference>
<dbReference type="PROSITE" id="PS51626">
    <property type="entry name" value="SAM_MT_TRM1"/>
    <property type="match status" value="1"/>
</dbReference>
<dbReference type="InterPro" id="IPR042296">
    <property type="entry name" value="tRNA_met_Trm1_C"/>
</dbReference>
<evidence type="ECO:0000256" key="3">
    <source>
        <dbReference type="ARBA" id="ARBA00022679"/>
    </source>
</evidence>
<dbReference type="Gene3D" id="3.40.50.150">
    <property type="entry name" value="Vaccinia Virus protein VP39"/>
    <property type="match status" value="1"/>
</dbReference>
<dbReference type="InterPro" id="IPR002905">
    <property type="entry name" value="Trm1"/>
</dbReference>
<dbReference type="EMBL" id="JAQMWT010000315">
    <property type="protein sequence ID" value="KAJ8605463.1"/>
    <property type="molecule type" value="Genomic_DNA"/>
</dbReference>
<dbReference type="GO" id="GO:0005634">
    <property type="term" value="C:nucleus"/>
    <property type="evidence" value="ECO:0007669"/>
    <property type="project" value="TreeGrafter"/>
</dbReference>
<accession>A0AAD7XQQ1</accession>
<keyword evidence="9" id="KW-1185">Reference proteome</keyword>
<evidence type="ECO:0000256" key="7">
    <source>
        <dbReference type="PROSITE-ProRule" id="PRU00958"/>
    </source>
</evidence>
<keyword evidence="5 7" id="KW-0819">tRNA processing</keyword>
<evidence type="ECO:0000256" key="1">
    <source>
        <dbReference type="ARBA" id="ARBA00022555"/>
    </source>
</evidence>
<dbReference type="Pfam" id="PF02005">
    <property type="entry name" value="TRM"/>
    <property type="match status" value="1"/>
</dbReference>
<dbReference type="InterPro" id="IPR029063">
    <property type="entry name" value="SAM-dependent_MTases_sf"/>
</dbReference>
<keyword evidence="2 7" id="KW-0489">Methyltransferase</keyword>
<comment type="caution">
    <text evidence="8">The sequence shown here is derived from an EMBL/GenBank/DDBJ whole genome shotgun (WGS) entry which is preliminary data.</text>
</comment>
<evidence type="ECO:0000256" key="4">
    <source>
        <dbReference type="ARBA" id="ARBA00022691"/>
    </source>
</evidence>
<sequence>MFFVFALEFASIDTSRAFFRAESRVSRDLAVLTANRTSGGLVVDAFSGTGARAVRYATDLDCRVVANEPNLDSGLFENVRGLRVETRHEDATELLRSIKADVVDADSFGLSFDVGAAVAAANDRGIVLLATTGAAAAGAGGPAGRRAMLARLGATAGTPHNEIGLRILAGRAVASAAQAGDALVPLWCLYSPHGPVFRVAGRVFRRRKSAARDLFHRYYRFVDDARPLDWDSLGAASGNVSGPLWTGPLHDRDTLADMTWDARDRGWLGGGVLEKTLTLMSAEVKDPALDAVPLAFSLDHVARLAGVRTPPRDDFARALQTRGFRAAPTHLDRKALRTTAPLDACVRLASECYRSSSSSA</sequence>
<proteinExistence type="inferred from homology"/>
<keyword evidence="6 7" id="KW-0694">RNA-binding</keyword>
<evidence type="ECO:0000256" key="2">
    <source>
        <dbReference type="ARBA" id="ARBA00022603"/>
    </source>
</evidence>
<protein>
    <recommendedName>
        <fullName evidence="10">tRNA (guanine(26)-N(2))-dimethyltransferase</fullName>
    </recommendedName>
</protein>
<evidence type="ECO:0000313" key="9">
    <source>
        <dbReference type="Proteomes" id="UP001230188"/>
    </source>
</evidence>
<reference evidence="8" key="1">
    <citation type="submission" date="2023-01" db="EMBL/GenBank/DDBJ databases">
        <title>Metagenome sequencing of chrysophaentin producing Chrysophaeum taylorii.</title>
        <authorList>
            <person name="Davison J."/>
            <person name="Bewley C."/>
        </authorList>
    </citation>
    <scope>NUCLEOTIDE SEQUENCE</scope>
    <source>
        <strain evidence="8">NIES-1699</strain>
    </source>
</reference>
<keyword evidence="1 7" id="KW-0820">tRNA-binding</keyword>
<keyword evidence="3 7" id="KW-0808">Transferase</keyword>
<dbReference type="GO" id="GO:0000049">
    <property type="term" value="F:tRNA binding"/>
    <property type="evidence" value="ECO:0007669"/>
    <property type="project" value="UniProtKB-UniRule"/>
</dbReference>
<name>A0AAD7XQQ1_9STRA</name>
<evidence type="ECO:0000256" key="5">
    <source>
        <dbReference type="ARBA" id="ARBA00022694"/>
    </source>
</evidence>
<dbReference type="PANTHER" id="PTHR10631">
    <property type="entry name" value="N 2 ,N 2 -DIMETHYLGUANOSINE TRNA METHYLTRANSFERASE"/>
    <property type="match status" value="1"/>
</dbReference>
<keyword evidence="4 7" id="KW-0949">S-adenosyl-L-methionine</keyword>
<evidence type="ECO:0000313" key="8">
    <source>
        <dbReference type="EMBL" id="KAJ8605463.1"/>
    </source>
</evidence>
<dbReference type="PANTHER" id="PTHR10631:SF9">
    <property type="entry name" value="TRNA (GUANINE(26)-N(2))-DIMETHYLTRANSFERASE"/>
    <property type="match status" value="1"/>
</dbReference>